<organism evidence="5 6">
    <name type="scientific">Pleionea mediterranea</name>
    <dbReference type="NCBI Taxonomy" id="523701"/>
    <lineage>
        <taxon>Bacteria</taxon>
        <taxon>Pseudomonadati</taxon>
        <taxon>Pseudomonadota</taxon>
        <taxon>Gammaproteobacteria</taxon>
        <taxon>Oceanospirillales</taxon>
        <taxon>Pleioneaceae</taxon>
        <taxon>Pleionea</taxon>
    </lineage>
</organism>
<keyword evidence="3" id="KW-0732">Signal</keyword>
<keyword evidence="1" id="KW-0472">Membrane</keyword>
<accession>A0A316FQ79</accession>
<keyword evidence="6" id="KW-1185">Reference proteome</keyword>
<evidence type="ECO:0000256" key="3">
    <source>
        <dbReference type="SAM" id="SignalP"/>
    </source>
</evidence>
<dbReference type="InterPro" id="IPR036737">
    <property type="entry name" value="OmpA-like_sf"/>
</dbReference>
<evidence type="ECO:0000313" key="5">
    <source>
        <dbReference type="EMBL" id="PWK50844.1"/>
    </source>
</evidence>
<evidence type="ECO:0000256" key="2">
    <source>
        <dbReference type="SAM" id="Coils"/>
    </source>
</evidence>
<gene>
    <name evidence="5" type="ORF">C8D97_106132</name>
</gene>
<dbReference type="RefSeq" id="WP_109763506.1">
    <property type="nucleotide sequence ID" value="NZ_QGGU01000006.1"/>
</dbReference>
<feature type="chain" id="PRO_5016277901" evidence="3">
    <location>
        <begin position="24"/>
        <end position="231"/>
    </location>
</feature>
<dbReference type="Pfam" id="PF13441">
    <property type="entry name" value="Gly-zipper_YMGG"/>
    <property type="match status" value="1"/>
</dbReference>
<dbReference type="PANTHER" id="PTHR30329:SF21">
    <property type="entry name" value="LIPOPROTEIN YIAD-RELATED"/>
    <property type="match status" value="1"/>
</dbReference>
<dbReference type="EMBL" id="QGGU01000006">
    <property type="protein sequence ID" value="PWK50844.1"/>
    <property type="molecule type" value="Genomic_DNA"/>
</dbReference>
<dbReference type="PROSITE" id="PS51123">
    <property type="entry name" value="OMPA_2"/>
    <property type="match status" value="1"/>
</dbReference>
<dbReference type="PANTHER" id="PTHR30329">
    <property type="entry name" value="STATOR ELEMENT OF FLAGELLAR MOTOR COMPLEX"/>
    <property type="match status" value="1"/>
</dbReference>
<name>A0A316FQ79_9GAMM</name>
<dbReference type="Proteomes" id="UP000245790">
    <property type="component" value="Unassembled WGS sequence"/>
</dbReference>
<feature type="coiled-coil region" evidence="2">
    <location>
        <begin position="70"/>
        <end position="97"/>
    </location>
</feature>
<evidence type="ECO:0000313" key="6">
    <source>
        <dbReference type="Proteomes" id="UP000245790"/>
    </source>
</evidence>
<dbReference type="OrthoDB" id="7061829at2"/>
<protein>
    <submittedName>
        <fullName evidence="5">Sortase system peptidoglycan-associated protein</fullName>
    </submittedName>
</protein>
<dbReference type="AlphaFoldDB" id="A0A316FQ79"/>
<dbReference type="InterPro" id="IPR006665">
    <property type="entry name" value="OmpA-like"/>
</dbReference>
<dbReference type="Gene3D" id="3.30.1330.60">
    <property type="entry name" value="OmpA-like domain"/>
    <property type="match status" value="1"/>
</dbReference>
<comment type="caution">
    <text evidence="5">The sequence shown here is derived from an EMBL/GenBank/DDBJ whole genome shotgun (WGS) entry which is preliminary data.</text>
</comment>
<dbReference type="InterPro" id="IPR050330">
    <property type="entry name" value="Bact_OuterMem_StrucFunc"/>
</dbReference>
<evidence type="ECO:0000259" key="4">
    <source>
        <dbReference type="PROSITE" id="PS51123"/>
    </source>
</evidence>
<dbReference type="InterPro" id="IPR027367">
    <property type="entry name" value="Gly-zipper_YMGG"/>
</dbReference>
<dbReference type="Pfam" id="PF00691">
    <property type="entry name" value="OmpA"/>
    <property type="match status" value="1"/>
</dbReference>
<feature type="signal peptide" evidence="3">
    <location>
        <begin position="1"/>
        <end position="23"/>
    </location>
</feature>
<dbReference type="GO" id="GO:0016020">
    <property type="term" value="C:membrane"/>
    <property type="evidence" value="ECO:0007669"/>
    <property type="project" value="UniProtKB-UniRule"/>
</dbReference>
<reference evidence="5 6" key="1">
    <citation type="submission" date="2018-05" db="EMBL/GenBank/DDBJ databases">
        <title>Genomic Encyclopedia of Type Strains, Phase IV (KMG-IV): sequencing the most valuable type-strain genomes for metagenomic binning, comparative biology and taxonomic classification.</title>
        <authorList>
            <person name="Goeker M."/>
        </authorList>
    </citation>
    <scope>NUCLEOTIDE SEQUENCE [LARGE SCALE GENOMIC DNA]</scope>
    <source>
        <strain evidence="5 6">DSM 25350</strain>
    </source>
</reference>
<evidence type="ECO:0000256" key="1">
    <source>
        <dbReference type="PROSITE-ProRule" id="PRU00473"/>
    </source>
</evidence>
<dbReference type="CDD" id="cd07185">
    <property type="entry name" value="OmpA_C-like"/>
    <property type="match status" value="1"/>
</dbReference>
<sequence length="231" mass="24882">MKKAIVISAMVMTALSHTSSVEAKNASTEENVGVASGALVGAAAGGPVGFIIGAAIGGLVGSEVEKADQVDGLKHQLSEASTKQSRLQQEVNALKQQVAMSETSKTLDGSEMLQMDLLFHTNATGLDDVDHKRIEQLASFLKRYPSLAVQLDGFADPRGKQQKNQALSEQRIETVKQQLIHHGINEERIIARAFGESRSVATRGDLDAYALERRVSISFHPQQDQSFASNQ</sequence>
<dbReference type="SUPFAM" id="SSF103088">
    <property type="entry name" value="OmpA-like"/>
    <property type="match status" value="1"/>
</dbReference>
<feature type="domain" description="OmpA-like" evidence="4">
    <location>
        <begin position="106"/>
        <end position="223"/>
    </location>
</feature>
<keyword evidence="2" id="KW-0175">Coiled coil</keyword>
<proteinExistence type="predicted"/>